<gene>
    <name evidence="2" type="ORF">Afe05nite_61860</name>
</gene>
<comment type="caution">
    <text evidence="2">The sequence shown here is derived from an EMBL/GenBank/DDBJ whole genome shotgun (WGS) entry which is preliminary data.</text>
</comment>
<dbReference type="SUPFAM" id="SSF159234">
    <property type="entry name" value="FomD-like"/>
    <property type="match status" value="1"/>
</dbReference>
<dbReference type="Proteomes" id="UP000598174">
    <property type="component" value="Unassembled WGS sequence"/>
</dbReference>
<protein>
    <recommendedName>
        <fullName evidence="1">DUF402 domain-containing protein</fullName>
    </recommendedName>
</protein>
<accession>A0A919JBY1</accession>
<keyword evidence="3" id="KW-1185">Reference proteome</keyword>
<feature type="domain" description="DUF402" evidence="1">
    <location>
        <begin position="51"/>
        <end position="145"/>
    </location>
</feature>
<dbReference type="EMBL" id="BOMM01000054">
    <property type="protein sequence ID" value="GIE14346.1"/>
    <property type="molecule type" value="Genomic_DNA"/>
</dbReference>
<dbReference type="Gene3D" id="2.40.380.10">
    <property type="entry name" value="FomD-like"/>
    <property type="match status" value="1"/>
</dbReference>
<evidence type="ECO:0000313" key="2">
    <source>
        <dbReference type="EMBL" id="GIE14346.1"/>
    </source>
</evidence>
<evidence type="ECO:0000259" key="1">
    <source>
        <dbReference type="Pfam" id="PF04167"/>
    </source>
</evidence>
<name>A0A919JBY1_9ACTN</name>
<dbReference type="AlphaFoldDB" id="A0A919JBY1"/>
<dbReference type="InterPro" id="IPR035930">
    <property type="entry name" value="FomD-like_sf"/>
</dbReference>
<reference evidence="2" key="1">
    <citation type="submission" date="2021-01" db="EMBL/GenBank/DDBJ databases">
        <title>Whole genome shotgun sequence of Actinoplanes ferrugineus NBRC 15555.</title>
        <authorList>
            <person name="Komaki H."/>
            <person name="Tamura T."/>
        </authorList>
    </citation>
    <scope>NUCLEOTIDE SEQUENCE</scope>
    <source>
        <strain evidence="2">NBRC 15555</strain>
    </source>
</reference>
<dbReference type="InterPro" id="IPR007295">
    <property type="entry name" value="DUF402"/>
</dbReference>
<evidence type="ECO:0000313" key="3">
    <source>
        <dbReference type="Proteomes" id="UP000598174"/>
    </source>
</evidence>
<dbReference type="Pfam" id="PF04167">
    <property type="entry name" value="DUF402"/>
    <property type="match status" value="1"/>
</dbReference>
<proteinExistence type="predicted"/>
<organism evidence="2 3">
    <name type="scientific">Paractinoplanes ferrugineus</name>
    <dbReference type="NCBI Taxonomy" id="113564"/>
    <lineage>
        <taxon>Bacteria</taxon>
        <taxon>Bacillati</taxon>
        <taxon>Actinomycetota</taxon>
        <taxon>Actinomycetes</taxon>
        <taxon>Micromonosporales</taxon>
        <taxon>Micromonosporaceae</taxon>
        <taxon>Paractinoplanes</taxon>
    </lineage>
</organism>
<sequence length="167" mass="18970">MMELRFTKWGGKRHWRFLAEPLGSDGFGWWYGCPRGTSMRRGFEEPVVADYDFIVLVPADGAFVASFNGPSHPNLSMYVDVTSVPVREEGVVEAVDLDLDVVRLWDGSVRLLDEDEFEEHQVLYGYPAEVIDQARATADELLDRIGWRQEPFGAVGDAWLARFLDAR</sequence>